<keyword evidence="3" id="KW-0472">Membrane</keyword>
<feature type="domain" description="Apple" evidence="4">
    <location>
        <begin position="105"/>
        <end position="182"/>
    </location>
</feature>
<dbReference type="SUPFAM" id="SSF57414">
    <property type="entry name" value="Hairpin loop containing domain-like"/>
    <property type="match status" value="2"/>
</dbReference>
<evidence type="ECO:0000313" key="7">
    <source>
        <dbReference type="WBParaSite" id="MBELARI_LOCUS4420"/>
    </source>
</evidence>
<sequence>MSPHGECFGEYRTGFMRTSGLLDQKPRIAAKQPLPRCLDSCRINVSPLSRDHFPCQSFNVIPGRIPMCEFFHVDKNERSSEERHWKEIDFGYFYEKTCFKIPKECEHQAFIFDLRRDFRLKTVKKILPDVSTESECEEKCLENFCKAGEFDHNTRSCALYEVTRRENEGETAKGVNYFESACNPDKSRCPGGRVDFVMARHSDVASFGVQSGSRSIRDCMRECVSSDFLFCRSLQYDPKTNECFISEDASEVAVPSSDLDLFEPICLPQQSPIDQHSCNRPYAFEKLLTTKLLYTKEIQTLYTNDENFDYYEVACEGIERTSEGTVLIGPEKTLVPQHRQIQHVHIATWDECKQACQRAVFGCRVFSFSATLSECHLSADLIERSDDQRMEINVDFDVFILEIKEKTDPRDDADFSTPPIVPKFHHPTLIQSRNRQQAETIQENFSAIPPQVFRRTTKQPETVEEAENALDEEIFASSASQSELFPTTEEIEKDNEPTLLTIDPSVFDETTTSAFRNERFQPRNKVKIFGGNNFPQKSHENENENENENANEEENEESTTKQKQVIFSEKEEAEFLPDEQLNSSFLGKPREKSQPPPRRLPQVNDPETLEMIGESMPRVIPLTANVGHVPPGSLKSRAECHENGVNITFEVTDAESDYTGAVYAAERFSQCRVFVKSAKRFSIFVPRPEHNTWCNALEVDGVLSVVIVMSNDRVLPHDVTTKDDLFYQVTCNYSSLEVNEVQKGLVVGGPSPISIRSRQSRSFSLQIMQGNQPVESVFIGEKLRARVRSDTPASRLRVTECTATRVGGQAAPATVQLIADGCALMPSIMGPMRLEESGWEATLNAFRIDGSEQIDIVCLVVVCQETKCPEANLTCLPAATRPTRSLLHSAIGESIQVDSRLEVLGGDREALHRPSHEYFPELCIHPSVYLSLLTFGAFCMISLGFCLCFKNRKRKFMRSFVDRESDFNDLPPPNNRYRRQPSM</sequence>
<feature type="compositionally biased region" description="Acidic residues" evidence="2">
    <location>
        <begin position="543"/>
        <end position="557"/>
    </location>
</feature>
<keyword evidence="3" id="KW-1133">Transmembrane helix</keyword>
<dbReference type="PROSITE" id="PS51034">
    <property type="entry name" value="ZP_2"/>
    <property type="match status" value="1"/>
</dbReference>
<feature type="region of interest" description="Disordered" evidence="2">
    <location>
        <begin position="512"/>
        <end position="604"/>
    </location>
</feature>
<dbReference type="WBParaSite" id="MBELARI_LOCUS4420">
    <property type="protein sequence ID" value="MBELARI_LOCUS4420"/>
    <property type="gene ID" value="MBELARI_LOCUS4420"/>
</dbReference>
<dbReference type="Gene3D" id="3.50.4.10">
    <property type="entry name" value="Hepatocyte Growth Factor"/>
    <property type="match status" value="3"/>
</dbReference>
<dbReference type="SMART" id="SM00473">
    <property type="entry name" value="PAN_AP"/>
    <property type="match status" value="3"/>
</dbReference>
<proteinExistence type="predicted"/>
<feature type="domain" description="ZP" evidence="5">
    <location>
        <begin position="639"/>
        <end position="882"/>
    </location>
</feature>
<protein>
    <submittedName>
        <fullName evidence="7">Uncharacterized protein</fullName>
    </submittedName>
</protein>
<dbReference type="InterPro" id="IPR042235">
    <property type="entry name" value="ZP-C_dom"/>
</dbReference>
<dbReference type="PANTHER" id="PTHR47327:SF19">
    <property type="entry name" value="CUTICLIN-LIKE"/>
    <property type="match status" value="1"/>
</dbReference>
<dbReference type="Proteomes" id="UP000887575">
    <property type="component" value="Unassembled WGS sequence"/>
</dbReference>
<evidence type="ECO:0000259" key="5">
    <source>
        <dbReference type="PROSITE" id="PS51034"/>
    </source>
</evidence>
<dbReference type="Gene3D" id="2.60.40.4100">
    <property type="entry name" value="Zona pellucida, ZP-C domain"/>
    <property type="match status" value="1"/>
</dbReference>
<organism evidence="6 7">
    <name type="scientific">Mesorhabditis belari</name>
    <dbReference type="NCBI Taxonomy" id="2138241"/>
    <lineage>
        <taxon>Eukaryota</taxon>
        <taxon>Metazoa</taxon>
        <taxon>Ecdysozoa</taxon>
        <taxon>Nematoda</taxon>
        <taxon>Chromadorea</taxon>
        <taxon>Rhabditida</taxon>
        <taxon>Rhabditina</taxon>
        <taxon>Rhabditomorpha</taxon>
        <taxon>Rhabditoidea</taxon>
        <taxon>Rhabditidae</taxon>
        <taxon>Mesorhabditinae</taxon>
        <taxon>Mesorhabditis</taxon>
    </lineage>
</organism>
<keyword evidence="1" id="KW-1015">Disulfide bond</keyword>
<evidence type="ECO:0000259" key="4">
    <source>
        <dbReference type="PROSITE" id="PS50948"/>
    </source>
</evidence>
<dbReference type="AlphaFoldDB" id="A0AAF3FCU5"/>
<evidence type="ECO:0000256" key="3">
    <source>
        <dbReference type="SAM" id="Phobius"/>
    </source>
</evidence>
<accession>A0AAF3FCU5</accession>
<evidence type="ECO:0000256" key="2">
    <source>
        <dbReference type="SAM" id="MobiDB-lite"/>
    </source>
</evidence>
<keyword evidence="3" id="KW-0812">Transmembrane</keyword>
<dbReference type="PROSITE" id="PS50948">
    <property type="entry name" value="PAN"/>
    <property type="match status" value="3"/>
</dbReference>
<dbReference type="PANTHER" id="PTHR47327">
    <property type="entry name" value="FI18240P1-RELATED"/>
    <property type="match status" value="1"/>
</dbReference>
<dbReference type="Pfam" id="PF00024">
    <property type="entry name" value="PAN_1"/>
    <property type="match status" value="3"/>
</dbReference>
<feature type="region of interest" description="Disordered" evidence="2">
    <location>
        <begin position="476"/>
        <end position="497"/>
    </location>
</feature>
<dbReference type="Pfam" id="PF00100">
    <property type="entry name" value="Zona_pellucida"/>
    <property type="match status" value="1"/>
</dbReference>
<dbReference type="InterPro" id="IPR001507">
    <property type="entry name" value="ZP_dom"/>
</dbReference>
<feature type="domain" description="Apple" evidence="4">
    <location>
        <begin position="189"/>
        <end position="266"/>
    </location>
</feature>
<dbReference type="InterPro" id="IPR055355">
    <property type="entry name" value="ZP-C"/>
</dbReference>
<evidence type="ECO:0000256" key="1">
    <source>
        <dbReference type="ARBA" id="ARBA00023157"/>
    </source>
</evidence>
<keyword evidence="6" id="KW-1185">Reference proteome</keyword>
<feature type="domain" description="Apple" evidence="4">
    <location>
        <begin position="315"/>
        <end position="403"/>
    </location>
</feature>
<evidence type="ECO:0000313" key="6">
    <source>
        <dbReference type="Proteomes" id="UP000887575"/>
    </source>
</evidence>
<feature type="transmembrane region" description="Helical" evidence="3">
    <location>
        <begin position="928"/>
        <end position="949"/>
    </location>
</feature>
<reference evidence="7" key="1">
    <citation type="submission" date="2024-02" db="UniProtKB">
        <authorList>
            <consortium name="WormBaseParasite"/>
        </authorList>
    </citation>
    <scope>IDENTIFICATION</scope>
</reference>
<name>A0AAF3FCU5_9BILA</name>
<dbReference type="GO" id="GO:0009653">
    <property type="term" value="P:anatomical structure morphogenesis"/>
    <property type="evidence" value="ECO:0007669"/>
    <property type="project" value="TreeGrafter"/>
</dbReference>
<dbReference type="SMART" id="SM00241">
    <property type="entry name" value="ZP"/>
    <property type="match status" value="1"/>
</dbReference>
<dbReference type="InterPro" id="IPR052774">
    <property type="entry name" value="Celegans_DevNeuronal_Protein"/>
</dbReference>
<dbReference type="InterPro" id="IPR003609">
    <property type="entry name" value="Pan_app"/>
</dbReference>